<dbReference type="AlphaFoldDB" id="A0A814Z4B0"/>
<dbReference type="SUPFAM" id="SSF101898">
    <property type="entry name" value="NHL repeat"/>
    <property type="match status" value="1"/>
</dbReference>
<dbReference type="Pfam" id="PF01436">
    <property type="entry name" value="NHL"/>
    <property type="match status" value="2"/>
</dbReference>
<comment type="caution">
    <text evidence="4">The sequence shown here is derived from an EMBL/GenBank/DDBJ whole genome shotgun (WGS) entry which is preliminary data.</text>
</comment>
<evidence type="ECO:0000313" key="6">
    <source>
        <dbReference type="EMBL" id="CAF4000246.1"/>
    </source>
</evidence>
<dbReference type="InterPro" id="IPR011042">
    <property type="entry name" value="6-blade_b-propeller_TolB-like"/>
</dbReference>
<keyword evidence="3" id="KW-0325">Glycoprotein</keyword>
<evidence type="ECO:0000256" key="1">
    <source>
        <dbReference type="ARBA" id="ARBA00022729"/>
    </source>
</evidence>
<keyword evidence="2" id="KW-0677">Repeat</keyword>
<organism evidence="4 8">
    <name type="scientific">Didymodactylos carnosus</name>
    <dbReference type="NCBI Taxonomy" id="1234261"/>
    <lineage>
        <taxon>Eukaryota</taxon>
        <taxon>Metazoa</taxon>
        <taxon>Spiralia</taxon>
        <taxon>Gnathifera</taxon>
        <taxon>Rotifera</taxon>
        <taxon>Eurotatoria</taxon>
        <taxon>Bdelloidea</taxon>
        <taxon>Philodinida</taxon>
        <taxon>Philodinidae</taxon>
        <taxon>Didymodactylos</taxon>
    </lineage>
</organism>
<dbReference type="EMBL" id="CAJNOK010020937">
    <property type="protein sequence ID" value="CAF1324586.1"/>
    <property type="molecule type" value="Genomic_DNA"/>
</dbReference>
<sequence>MWNQSAVIYTNASDGSLLNHPSDVAIDSKQNLYVADYYGSSRITKYFASTSNPPVTIILSNYISNLFVDKFDNLYFTTEASVQMLNVSTGLVKTVAGNGEQGSALNQLNNPEGVYVDKNLTVYVSDYFNNRVTKWLPGATTGIQVAGGNQSGSSNSTLNGPRGIFVDEINEKGAIYVCEWGNSRVVKWLSGAKEGIIVAVSPDPYSIIVDSNGIMYISDISTGLVVKWIRNSNAPQVVVGGDGTIGLPNGIKFDVNFNLYVADQVMSRVEKFFYEPSSCPNND</sequence>
<dbReference type="Proteomes" id="UP000663829">
    <property type="component" value="Unassembled WGS sequence"/>
</dbReference>
<evidence type="ECO:0008006" key="9">
    <source>
        <dbReference type="Google" id="ProtNLM"/>
    </source>
</evidence>
<evidence type="ECO:0000313" key="4">
    <source>
        <dbReference type="EMBL" id="CAF1237963.1"/>
    </source>
</evidence>
<keyword evidence="8" id="KW-1185">Reference proteome</keyword>
<reference evidence="4" key="1">
    <citation type="submission" date="2021-02" db="EMBL/GenBank/DDBJ databases">
        <authorList>
            <person name="Nowell W R."/>
        </authorList>
    </citation>
    <scope>NUCLEOTIDE SEQUENCE</scope>
</reference>
<dbReference type="EMBL" id="CAJOBA010042546">
    <property type="protein sequence ID" value="CAF4135287.1"/>
    <property type="molecule type" value="Genomic_DNA"/>
</dbReference>
<dbReference type="OrthoDB" id="10052707at2759"/>
<keyword evidence="1" id="KW-0732">Signal</keyword>
<name>A0A814Z4B0_9BILA</name>
<gene>
    <name evidence="4" type="ORF">GPM918_LOCUS25514</name>
    <name evidence="5" type="ORF">OVA965_LOCUS29599</name>
    <name evidence="6" type="ORF">SRO942_LOCUS25520</name>
    <name evidence="7" type="ORF">TMI583_LOCUS30375</name>
</gene>
<dbReference type="CDD" id="cd05819">
    <property type="entry name" value="NHL"/>
    <property type="match status" value="1"/>
</dbReference>
<evidence type="ECO:0000313" key="7">
    <source>
        <dbReference type="EMBL" id="CAF4135287.1"/>
    </source>
</evidence>
<dbReference type="InterPro" id="IPR001258">
    <property type="entry name" value="NHL_repeat"/>
</dbReference>
<dbReference type="Proteomes" id="UP000677228">
    <property type="component" value="Unassembled WGS sequence"/>
</dbReference>
<dbReference type="Proteomes" id="UP000681722">
    <property type="component" value="Unassembled WGS sequence"/>
</dbReference>
<protein>
    <recommendedName>
        <fullName evidence="9">NHL repeat-containing protein</fullName>
    </recommendedName>
</protein>
<proteinExistence type="predicted"/>
<accession>A0A814Z4B0</accession>
<dbReference type="PANTHER" id="PTHR10680:SF14">
    <property type="entry name" value="PEPTIDYL-GLYCINE ALPHA-AMIDATING MONOOXYGENASE"/>
    <property type="match status" value="1"/>
</dbReference>
<dbReference type="Gene3D" id="2.120.10.30">
    <property type="entry name" value="TolB, C-terminal domain"/>
    <property type="match status" value="2"/>
</dbReference>
<dbReference type="EMBL" id="CAJNOQ010009931">
    <property type="protein sequence ID" value="CAF1237963.1"/>
    <property type="molecule type" value="Genomic_DNA"/>
</dbReference>
<dbReference type="PANTHER" id="PTHR10680">
    <property type="entry name" value="PEPTIDYL-GLYCINE ALPHA-AMIDATING MONOOXYGENASE"/>
    <property type="match status" value="1"/>
</dbReference>
<evidence type="ECO:0000256" key="2">
    <source>
        <dbReference type="ARBA" id="ARBA00022737"/>
    </source>
</evidence>
<dbReference type="Proteomes" id="UP000682733">
    <property type="component" value="Unassembled WGS sequence"/>
</dbReference>
<evidence type="ECO:0000256" key="3">
    <source>
        <dbReference type="ARBA" id="ARBA00023180"/>
    </source>
</evidence>
<dbReference type="EMBL" id="CAJOBC010009936">
    <property type="protein sequence ID" value="CAF4000246.1"/>
    <property type="molecule type" value="Genomic_DNA"/>
</dbReference>
<evidence type="ECO:0000313" key="5">
    <source>
        <dbReference type="EMBL" id="CAF1324586.1"/>
    </source>
</evidence>
<evidence type="ECO:0000313" key="8">
    <source>
        <dbReference type="Proteomes" id="UP000663829"/>
    </source>
</evidence>